<dbReference type="OrthoDB" id="1201990at2"/>
<dbReference type="InterPro" id="IPR052922">
    <property type="entry name" value="Cytidylate_Kinase-2"/>
</dbReference>
<evidence type="ECO:0000313" key="1">
    <source>
        <dbReference type="EMBL" id="SFK44841.1"/>
    </source>
</evidence>
<keyword evidence="1" id="KW-0808">Transferase</keyword>
<dbReference type="AlphaFoldDB" id="A0A1I3ZMB1"/>
<sequence>MKRVMVLGVSSGVGKSTFAHQLGRKLGIDVYHLDRFYWEPGWNEATIEDFRSRQEEVVGNDAWIIEGNYSNTYDIRAAAADTIIYLELPLLVCLFRVIKRRWEYRGEKSRPDMGKGCEEKLDWDFIKFILTTYKKRKKKMQERFRNFQKVGQEKRVIQLKSKQDIQRFLDDL</sequence>
<dbReference type="Gene3D" id="3.40.50.300">
    <property type="entry name" value="P-loop containing nucleotide triphosphate hydrolases"/>
    <property type="match status" value="1"/>
</dbReference>
<organism evidence="1 2">
    <name type="scientific">Halobacillus dabanensis</name>
    <dbReference type="NCBI Taxonomy" id="240302"/>
    <lineage>
        <taxon>Bacteria</taxon>
        <taxon>Bacillati</taxon>
        <taxon>Bacillota</taxon>
        <taxon>Bacilli</taxon>
        <taxon>Bacillales</taxon>
        <taxon>Bacillaceae</taxon>
        <taxon>Halobacillus</taxon>
    </lineage>
</organism>
<name>A0A1I3ZMB1_HALDA</name>
<accession>A0A1I3ZMB1</accession>
<dbReference type="EMBL" id="FOSB01000014">
    <property type="protein sequence ID" value="SFK44841.1"/>
    <property type="molecule type" value="Genomic_DNA"/>
</dbReference>
<protein>
    <submittedName>
        <fullName evidence="1">Adenylate kinase</fullName>
    </submittedName>
</protein>
<dbReference type="InterPro" id="IPR027417">
    <property type="entry name" value="P-loop_NTPase"/>
</dbReference>
<dbReference type="Proteomes" id="UP000183557">
    <property type="component" value="Unassembled WGS sequence"/>
</dbReference>
<dbReference type="PANTHER" id="PTHR37816">
    <property type="entry name" value="YALI0E33011P"/>
    <property type="match status" value="1"/>
</dbReference>
<reference evidence="2" key="1">
    <citation type="submission" date="2016-10" db="EMBL/GenBank/DDBJ databases">
        <authorList>
            <person name="Varghese N."/>
            <person name="Submissions S."/>
        </authorList>
    </citation>
    <scope>NUCLEOTIDE SEQUENCE [LARGE SCALE GENOMIC DNA]</scope>
    <source>
        <strain evidence="2">CGMCC 1.3704</strain>
    </source>
</reference>
<dbReference type="RefSeq" id="WP_075038005.1">
    <property type="nucleotide sequence ID" value="NZ_FOSB01000014.1"/>
</dbReference>
<proteinExistence type="predicted"/>
<dbReference type="GO" id="GO:0016301">
    <property type="term" value="F:kinase activity"/>
    <property type="evidence" value="ECO:0007669"/>
    <property type="project" value="UniProtKB-KW"/>
</dbReference>
<dbReference type="PANTHER" id="PTHR37816:SF3">
    <property type="entry name" value="MODULATES DNA TOPOLOGY"/>
    <property type="match status" value="1"/>
</dbReference>
<evidence type="ECO:0000313" key="2">
    <source>
        <dbReference type="Proteomes" id="UP000183557"/>
    </source>
</evidence>
<dbReference type="SUPFAM" id="SSF52540">
    <property type="entry name" value="P-loop containing nucleoside triphosphate hydrolases"/>
    <property type="match status" value="1"/>
</dbReference>
<keyword evidence="2" id="KW-1185">Reference proteome</keyword>
<gene>
    <name evidence="1" type="ORF">SAMN04487936_11433</name>
</gene>
<keyword evidence="1" id="KW-0418">Kinase</keyword>